<keyword evidence="2" id="KW-0963">Cytoplasm</keyword>
<dbReference type="PANTHER" id="PTHR45973:SF12">
    <property type="entry name" value="DYNEIN REGULATORY COMPLEX SUBUNIT 3"/>
    <property type="match status" value="1"/>
</dbReference>
<evidence type="ECO:0000256" key="5">
    <source>
        <dbReference type="ARBA" id="ARBA00022846"/>
    </source>
</evidence>
<comment type="similarity">
    <text evidence="10">Belongs to the DRC3 family.</text>
</comment>
<dbReference type="InterPro" id="IPR001611">
    <property type="entry name" value="Leu-rich_rpt"/>
</dbReference>
<evidence type="ECO:0000313" key="13">
    <source>
        <dbReference type="EMBL" id="CEM09070.1"/>
    </source>
</evidence>
<dbReference type="EMBL" id="CDMY01000392">
    <property type="protein sequence ID" value="CEM09070.1"/>
    <property type="molecule type" value="Genomic_DNA"/>
</dbReference>
<evidence type="ECO:0000256" key="2">
    <source>
        <dbReference type="ARBA" id="ARBA00022490"/>
    </source>
</evidence>
<proteinExistence type="inferred from homology"/>
<sequence>MATVVAQAGGTRRKKKTEVVEPQVIDEDLLRQGVLEPLLLTRELTEPIDFPFVTSLALSFHNILHIDNLQTFTRLKLLRLDNNIIEEIKNLDHLVNLTWLDLSFNNIAKIQGLDNLCNLTDLSLYSNRITKVEGLSSCRKLNVLSLGRNHITELKQVDSLRSFSGLRCLCLEGNPICKEEHYQSHVLAFLSHLKYLDYMLVDKKKIAAALETSQDDELRELREKEAAQLAAKEADTEKQKILAELRESFVDGTEGLFEDMFDKSVEPEAMQILRDYLELKTNFKEKLQELVKILRDSLIEKNELRLQKVRKFEAAVKKAEEDSEQDAKQLLKGFQTLKKKVLREVNDEPISAEESVNHLLDDLDDLHQHLMTNETMLQETLEEALDEFEVVIREYCKYLSEKGSDFFRQLEELEKKFATSITEGVSSELELYQANPDDADPRKARFLSSREELMASVTAFNEHHIQLIQFRDEDMQKQITAWMEGLFEQHRQRQYSRNRVRLQEVQQVVEEYKEEITDVLRQFESDEEDDD</sequence>
<evidence type="ECO:0000256" key="11">
    <source>
        <dbReference type="ARBA" id="ARBA00040950"/>
    </source>
</evidence>
<name>A0A0G4F9Y1_VITBC</name>
<dbReference type="InterPro" id="IPR050576">
    <property type="entry name" value="Cilia_flagella_integrity"/>
</dbReference>
<organism evidence="13 14">
    <name type="scientific">Vitrella brassicaformis (strain CCMP3155)</name>
    <dbReference type="NCBI Taxonomy" id="1169540"/>
    <lineage>
        <taxon>Eukaryota</taxon>
        <taxon>Sar</taxon>
        <taxon>Alveolata</taxon>
        <taxon>Colpodellida</taxon>
        <taxon>Vitrellaceae</taxon>
        <taxon>Vitrella</taxon>
    </lineage>
</organism>
<evidence type="ECO:0000256" key="3">
    <source>
        <dbReference type="ARBA" id="ARBA00022614"/>
    </source>
</evidence>
<dbReference type="Pfam" id="PF14580">
    <property type="entry name" value="LRR_9"/>
    <property type="match status" value="1"/>
</dbReference>
<dbReference type="InParanoid" id="A0A0G4F9Y1"/>
<keyword evidence="7" id="KW-0969">Cilium</keyword>
<feature type="coiled-coil region" evidence="12">
    <location>
        <begin position="495"/>
        <end position="529"/>
    </location>
</feature>
<dbReference type="STRING" id="1169540.A0A0G4F9Y1"/>
<keyword evidence="14" id="KW-1185">Reference proteome</keyword>
<evidence type="ECO:0000256" key="9">
    <source>
        <dbReference type="ARBA" id="ARBA00023273"/>
    </source>
</evidence>
<evidence type="ECO:0000313" key="14">
    <source>
        <dbReference type="Proteomes" id="UP000041254"/>
    </source>
</evidence>
<reference evidence="13 14" key="1">
    <citation type="submission" date="2014-11" db="EMBL/GenBank/DDBJ databases">
        <authorList>
            <person name="Zhu J."/>
            <person name="Qi W."/>
            <person name="Song R."/>
        </authorList>
    </citation>
    <scope>NUCLEOTIDE SEQUENCE [LARGE SCALE GENOMIC DNA]</scope>
</reference>
<evidence type="ECO:0000256" key="6">
    <source>
        <dbReference type="ARBA" id="ARBA00023054"/>
    </source>
</evidence>
<dbReference type="SUPFAM" id="SSF52058">
    <property type="entry name" value="L domain-like"/>
    <property type="match status" value="1"/>
</dbReference>
<dbReference type="VEuPathDB" id="CryptoDB:Vbra_14764"/>
<dbReference type="GO" id="GO:0005929">
    <property type="term" value="C:cilium"/>
    <property type="evidence" value="ECO:0007669"/>
    <property type="project" value="TreeGrafter"/>
</dbReference>
<keyword evidence="5" id="KW-0282">Flagellum</keyword>
<keyword evidence="6 12" id="KW-0175">Coiled coil</keyword>
<dbReference type="InterPro" id="IPR032675">
    <property type="entry name" value="LRR_dom_sf"/>
</dbReference>
<keyword evidence="3" id="KW-0433">Leucine-rich repeat</keyword>
<dbReference type="PANTHER" id="PTHR45973">
    <property type="entry name" value="PROTEIN PHOSPHATASE 1 REGULATORY SUBUNIT SDS22-RELATED"/>
    <property type="match status" value="1"/>
</dbReference>
<evidence type="ECO:0000256" key="10">
    <source>
        <dbReference type="ARBA" id="ARBA00038378"/>
    </source>
</evidence>
<dbReference type="SMART" id="SM00365">
    <property type="entry name" value="LRR_SD22"/>
    <property type="match status" value="3"/>
</dbReference>
<keyword evidence="8" id="KW-0206">Cytoskeleton</keyword>
<accession>A0A0G4F9Y1</accession>
<dbReference type="AlphaFoldDB" id="A0A0G4F9Y1"/>
<keyword evidence="9" id="KW-0966">Cell projection</keyword>
<keyword evidence="4" id="KW-0677">Repeat</keyword>
<dbReference type="Gene3D" id="3.80.10.10">
    <property type="entry name" value="Ribonuclease Inhibitor"/>
    <property type="match status" value="2"/>
</dbReference>
<dbReference type="PhylomeDB" id="A0A0G4F9Y1"/>
<evidence type="ECO:0000256" key="7">
    <source>
        <dbReference type="ARBA" id="ARBA00023069"/>
    </source>
</evidence>
<evidence type="ECO:0000256" key="1">
    <source>
        <dbReference type="ARBA" id="ARBA00004611"/>
    </source>
</evidence>
<comment type="subcellular location">
    <subcellularLocation>
        <location evidence="1">Cytoplasm</location>
        <location evidence="1">Cytoskeleton</location>
        <location evidence="1">Flagellum axoneme</location>
    </subcellularLocation>
</comment>
<dbReference type="Proteomes" id="UP000041254">
    <property type="component" value="Unassembled WGS sequence"/>
</dbReference>
<evidence type="ECO:0000256" key="8">
    <source>
        <dbReference type="ARBA" id="ARBA00023212"/>
    </source>
</evidence>
<dbReference type="OrthoDB" id="27917at2759"/>
<evidence type="ECO:0000256" key="4">
    <source>
        <dbReference type="ARBA" id="ARBA00022737"/>
    </source>
</evidence>
<protein>
    <recommendedName>
        <fullName evidence="11">Dynein regulatory complex subunit 3</fullName>
    </recommendedName>
</protein>
<evidence type="ECO:0000256" key="12">
    <source>
        <dbReference type="SAM" id="Coils"/>
    </source>
</evidence>
<dbReference type="PROSITE" id="PS51450">
    <property type="entry name" value="LRR"/>
    <property type="match status" value="4"/>
</dbReference>
<dbReference type="OMA" id="SFMEMMT"/>
<gene>
    <name evidence="13" type="ORF">Vbra_14764</name>
</gene>